<feature type="domain" description="Response regulatory" evidence="18">
    <location>
        <begin position="487"/>
        <end position="603"/>
    </location>
</feature>
<dbReference type="EMBL" id="AANZ01000026">
    <property type="protein sequence ID" value="EAQ77925.1"/>
    <property type="molecule type" value="Genomic_DNA"/>
</dbReference>
<evidence type="ECO:0000256" key="16">
    <source>
        <dbReference type="SAM" id="Phobius"/>
    </source>
</evidence>
<evidence type="ECO:0000256" key="14">
    <source>
        <dbReference type="PROSITE-ProRule" id="PRU00169"/>
    </source>
</evidence>
<dbReference type="PRINTS" id="PR00344">
    <property type="entry name" value="BCTRLSENSOR"/>
</dbReference>
<evidence type="ECO:0000256" key="11">
    <source>
        <dbReference type="ARBA" id="ARBA00022989"/>
    </source>
</evidence>
<dbReference type="GO" id="GO:0000155">
    <property type="term" value="F:phosphorelay sensor kinase activity"/>
    <property type="evidence" value="ECO:0007669"/>
    <property type="project" value="InterPro"/>
</dbReference>
<dbReference type="OrthoDB" id="7568856at2"/>
<dbReference type="Pfam" id="PF13675">
    <property type="entry name" value="PilJ"/>
    <property type="match status" value="1"/>
</dbReference>
<keyword evidence="8 16" id="KW-0812">Transmembrane</keyword>
<dbReference type="Gene3D" id="1.10.287.130">
    <property type="match status" value="1"/>
</dbReference>
<dbReference type="HOGENOM" id="CLU_388152_0_0_0"/>
<evidence type="ECO:0000256" key="13">
    <source>
        <dbReference type="PROSITE-ProRule" id="PRU00110"/>
    </source>
</evidence>
<feature type="modified residue" description="Phosphohistidine" evidence="13">
    <location>
        <position position="652"/>
    </location>
</feature>
<dbReference type="PROSITE" id="PS50894">
    <property type="entry name" value="HPT"/>
    <property type="match status" value="1"/>
</dbReference>
<keyword evidence="5" id="KW-0997">Cell inner membrane</keyword>
<feature type="domain" description="Histidine kinase" evidence="17">
    <location>
        <begin position="245"/>
        <end position="466"/>
    </location>
</feature>
<gene>
    <name evidence="20" type="ORF">DSM3645_27141</name>
</gene>
<dbReference type="Gene3D" id="3.30.565.10">
    <property type="entry name" value="Histidine kinase-like ATPase, C-terminal domain"/>
    <property type="match status" value="1"/>
</dbReference>
<reference evidence="20 21" key="1">
    <citation type="submission" date="2006-02" db="EMBL/GenBank/DDBJ databases">
        <authorList>
            <person name="Amann R."/>
            <person name="Ferriera S."/>
            <person name="Johnson J."/>
            <person name="Kravitz S."/>
            <person name="Halpern A."/>
            <person name="Remington K."/>
            <person name="Beeson K."/>
            <person name="Tran B."/>
            <person name="Rogers Y.-H."/>
            <person name="Friedman R."/>
            <person name="Venter J.C."/>
        </authorList>
    </citation>
    <scope>NUCLEOTIDE SEQUENCE [LARGE SCALE GENOMIC DNA]</scope>
    <source>
        <strain evidence="20 21">DSM 3645</strain>
    </source>
</reference>
<dbReference type="CDD" id="cd16922">
    <property type="entry name" value="HATPase_EvgS-ArcB-TorS-like"/>
    <property type="match status" value="1"/>
</dbReference>
<dbReference type="Gene3D" id="3.40.50.2300">
    <property type="match status" value="1"/>
</dbReference>
<evidence type="ECO:0000256" key="10">
    <source>
        <dbReference type="ARBA" id="ARBA00022840"/>
    </source>
</evidence>
<proteinExistence type="predicted"/>
<name>A3ZZY1_9BACT</name>
<dbReference type="InterPro" id="IPR003594">
    <property type="entry name" value="HATPase_dom"/>
</dbReference>
<dbReference type="InterPro" id="IPR036641">
    <property type="entry name" value="HPT_dom_sf"/>
</dbReference>
<evidence type="ECO:0000256" key="6">
    <source>
        <dbReference type="ARBA" id="ARBA00022553"/>
    </source>
</evidence>
<evidence type="ECO:0000256" key="7">
    <source>
        <dbReference type="ARBA" id="ARBA00022679"/>
    </source>
</evidence>
<dbReference type="SMART" id="SM00387">
    <property type="entry name" value="HATPase_c"/>
    <property type="match status" value="1"/>
</dbReference>
<dbReference type="STRING" id="314230.DSM3645_27141"/>
<dbReference type="CDD" id="cd00082">
    <property type="entry name" value="HisKA"/>
    <property type="match status" value="1"/>
</dbReference>
<keyword evidence="11 16" id="KW-1133">Transmembrane helix</keyword>
<keyword evidence="7" id="KW-0808">Transferase</keyword>
<dbReference type="Gene3D" id="1.20.120.160">
    <property type="entry name" value="HPT domain"/>
    <property type="match status" value="1"/>
</dbReference>
<dbReference type="SUPFAM" id="SSF55874">
    <property type="entry name" value="ATPase domain of HSP90 chaperone/DNA topoisomerase II/histidine kinase"/>
    <property type="match status" value="1"/>
</dbReference>
<dbReference type="PANTHER" id="PTHR43047">
    <property type="entry name" value="TWO-COMPONENT HISTIDINE PROTEIN KINASE"/>
    <property type="match status" value="1"/>
</dbReference>
<dbReference type="AlphaFoldDB" id="A3ZZY1"/>
<dbReference type="InterPro" id="IPR036890">
    <property type="entry name" value="HATPase_C_sf"/>
</dbReference>
<comment type="subcellular location">
    <subcellularLocation>
        <location evidence="2">Cell inner membrane</location>
        <topology evidence="2">Multi-pass membrane protein</topology>
    </subcellularLocation>
</comment>
<comment type="caution">
    <text evidence="20">The sequence shown here is derived from an EMBL/GenBank/DDBJ whole genome shotgun (WGS) entry which is preliminary data.</text>
</comment>
<protein>
    <recommendedName>
        <fullName evidence="3">histidine kinase</fullName>
        <ecNumber evidence="3">2.7.13.3</ecNumber>
    </recommendedName>
</protein>
<keyword evidence="9 20" id="KW-0418">Kinase</keyword>
<dbReference type="FunFam" id="3.30.565.10:FF:000010">
    <property type="entry name" value="Sensor histidine kinase RcsC"/>
    <property type="match status" value="1"/>
</dbReference>
<feature type="transmembrane region" description="Helical" evidence="16">
    <location>
        <begin position="186"/>
        <end position="204"/>
    </location>
</feature>
<dbReference type="InterPro" id="IPR008207">
    <property type="entry name" value="Sig_transdc_His_kin_Hpt_dom"/>
</dbReference>
<evidence type="ECO:0000259" key="17">
    <source>
        <dbReference type="PROSITE" id="PS50109"/>
    </source>
</evidence>
<dbReference type="eggNOG" id="COG2205">
    <property type="taxonomic scope" value="Bacteria"/>
</dbReference>
<evidence type="ECO:0000256" key="4">
    <source>
        <dbReference type="ARBA" id="ARBA00022475"/>
    </source>
</evidence>
<keyword evidence="4" id="KW-1003">Cell membrane</keyword>
<dbReference type="InterPro" id="IPR011006">
    <property type="entry name" value="CheY-like_superfamily"/>
</dbReference>
<keyword evidence="12 16" id="KW-0472">Membrane</keyword>
<dbReference type="InterPro" id="IPR029095">
    <property type="entry name" value="NarX-like_N"/>
</dbReference>
<keyword evidence="15" id="KW-0175">Coiled coil</keyword>
<feature type="modified residue" description="4-aspartylphosphate" evidence="14">
    <location>
        <position position="536"/>
    </location>
</feature>
<dbReference type="Pfam" id="PF00072">
    <property type="entry name" value="Response_reg"/>
    <property type="match status" value="1"/>
</dbReference>
<dbReference type="SUPFAM" id="SSF47384">
    <property type="entry name" value="Homodimeric domain of signal transducing histidine kinase"/>
    <property type="match status" value="1"/>
</dbReference>
<dbReference type="Pfam" id="PF00512">
    <property type="entry name" value="HisKA"/>
    <property type="match status" value="1"/>
</dbReference>
<dbReference type="InterPro" id="IPR001789">
    <property type="entry name" value="Sig_transdc_resp-reg_receiver"/>
</dbReference>
<evidence type="ECO:0000313" key="20">
    <source>
        <dbReference type="EMBL" id="EAQ77925.1"/>
    </source>
</evidence>
<dbReference type="InterPro" id="IPR004358">
    <property type="entry name" value="Sig_transdc_His_kin-like_C"/>
</dbReference>
<dbReference type="RefSeq" id="WP_002653321.1">
    <property type="nucleotide sequence ID" value="NZ_CH672376.1"/>
</dbReference>
<evidence type="ECO:0000256" key="5">
    <source>
        <dbReference type="ARBA" id="ARBA00022519"/>
    </source>
</evidence>
<dbReference type="Proteomes" id="UP000004358">
    <property type="component" value="Unassembled WGS sequence"/>
</dbReference>
<evidence type="ECO:0000313" key="21">
    <source>
        <dbReference type="Proteomes" id="UP000004358"/>
    </source>
</evidence>
<feature type="transmembrane region" description="Helical" evidence="16">
    <location>
        <begin position="15"/>
        <end position="35"/>
    </location>
</feature>
<feature type="coiled-coil region" evidence="15">
    <location>
        <begin position="682"/>
        <end position="709"/>
    </location>
</feature>
<evidence type="ECO:0000256" key="9">
    <source>
        <dbReference type="ARBA" id="ARBA00022777"/>
    </source>
</evidence>
<accession>A3ZZY1</accession>
<dbReference type="PROSITE" id="PS50109">
    <property type="entry name" value="HIS_KIN"/>
    <property type="match status" value="1"/>
</dbReference>
<evidence type="ECO:0000259" key="19">
    <source>
        <dbReference type="PROSITE" id="PS50894"/>
    </source>
</evidence>
<evidence type="ECO:0000259" key="18">
    <source>
        <dbReference type="PROSITE" id="PS50110"/>
    </source>
</evidence>
<keyword evidence="10 20" id="KW-0547">Nucleotide-binding</keyword>
<dbReference type="InterPro" id="IPR003661">
    <property type="entry name" value="HisK_dim/P_dom"/>
</dbReference>
<dbReference type="InterPro" id="IPR005467">
    <property type="entry name" value="His_kinase_dom"/>
</dbReference>
<dbReference type="Pfam" id="PF02518">
    <property type="entry name" value="HATPase_c"/>
    <property type="match status" value="1"/>
</dbReference>
<dbReference type="GO" id="GO:0005886">
    <property type="term" value="C:plasma membrane"/>
    <property type="evidence" value="ECO:0007669"/>
    <property type="project" value="UniProtKB-SubCell"/>
</dbReference>
<evidence type="ECO:0000256" key="12">
    <source>
        <dbReference type="ARBA" id="ARBA00023136"/>
    </source>
</evidence>
<dbReference type="EC" id="2.7.13.3" evidence="3"/>
<feature type="domain" description="HPt" evidence="19">
    <location>
        <begin position="613"/>
        <end position="706"/>
    </location>
</feature>
<evidence type="ECO:0000256" key="1">
    <source>
        <dbReference type="ARBA" id="ARBA00000085"/>
    </source>
</evidence>
<comment type="catalytic activity">
    <reaction evidence="1">
        <text>ATP + protein L-histidine = ADP + protein N-phospho-L-histidine.</text>
        <dbReference type="EC" id="2.7.13.3"/>
    </reaction>
</comment>
<keyword evidence="6 14" id="KW-0597">Phosphoprotein</keyword>
<evidence type="ECO:0000256" key="8">
    <source>
        <dbReference type="ARBA" id="ARBA00022692"/>
    </source>
</evidence>
<dbReference type="InterPro" id="IPR036097">
    <property type="entry name" value="HisK_dim/P_sf"/>
</dbReference>
<dbReference type="SUPFAM" id="SSF52172">
    <property type="entry name" value="CheY-like"/>
    <property type="match status" value="1"/>
</dbReference>
<organism evidence="20 21">
    <name type="scientific">Blastopirellula marina DSM 3645</name>
    <dbReference type="NCBI Taxonomy" id="314230"/>
    <lineage>
        <taxon>Bacteria</taxon>
        <taxon>Pseudomonadati</taxon>
        <taxon>Planctomycetota</taxon>
        <taxon>Planctomycetia</taxon>
        <taxon>Pirellulales</taxon>
        <taxon>Pirellulaceae</taxon>
        <taxon>Blastopirellula</taxon>
    </lineage>
</organism>
<dbReference type="PROSITE" id="PS50110">
    <property type="entry name" value="RESPONSE_REGULATORY"/>
    <property type="match status" value="1"/>
</dbReference>
<sequence>MPTPPFSASTRRLTTLYIAALSIVALLSISGQVLVQQSIDRQQGDSTLVNIAGRQRMLSQRIAKSALVLRDQPDQQTEALQQLRESLDLWKESHQQLLDRDAAQAIGAANSSTVLTMFAAIEQDFREIQTSARRLLESPDDEQIVAQAVANIMQREQPYLHGMDRIVFQYDEEASLRVARLRRIESLLLGLTLFVLLLEGLFIFRPAVGEIRRNLDTQSQMTEQLQTAKVKAEEANRVKTDFLAKMSHEIRTPMNAILGLSQSLTESIQDERQRRQAIVVNDSARSLMSLLNDLLDVSRLEIDARKPVTAEPFHLASLIRRTQEMFALQAQQQGIKFPIQIDPALEVIVLGDELRTRQILTNLIQNALKFVDDGFIAVEATTSAEDETSLSVNIAVRDSGPGIPEDQLERIFDAFSQLGNSSNSQRGVGLGLHISKRLAGELGGRLTVHSEVGVGSEFCLQLRFHRSDAISANVPAVRMANPDLNLKILVVEDIEANQLVLQEMLDKLGLVADFASDGRSALHALQISAYDVVLLDLELPDISGLDVARQIRQKFDVDNLWLVAVTAHAVTSYKTSAIKAGVNKFLTKPIGFDELRVCLAQAPASKHTPIEITEGLRMKLISLFLEHSPASMNELRQAYQDQDQRRVVFLAHRLRGMLVYFDRRETSSLLAQLDREDLVLSNDRTAEILHDLEISIAQLQQDLSAQLAESR</sequence>
<dbReference type="SMART" id="SM00388">
    <property type="entry name" value="HisKA"/>
    <property type="match status" value="1"/>
</dbReference>
<keyword evidence="10 20" id="KW-0067">ATP-binding</keyword>
<dbReference type="CDD" id="cd17546">
    <property type="entry name" value="REC_hyHK_CKI1_RcsC-like"/>
    <property type="match status" value="1"/>
</dbReference>
<evidence type="ECO:0000256" key="15">
    <source>
        <dbReference type="SAM" id="Coils"/>
    </source>
</evidence>
<evidence type="ECO:0000256" key="3">
    <source>
        <dbReference type="ARBA" id="ARBA00012438"/>
    </source>
</evidence>
<dbReference type="SMART" id="SM00448">
    <property type="entry name" value="REC"/>
    <property type="match status" value="1"/>
</dbReference>
<dbReference type="Pfam" id="PF01627">
    <property type="entry name" value="Hpt"/>
    <property type="match status" value="1"/>
</dbReference>
<evidence type="ECO:0000256" key="2">
    <source>
        <dbReference type="ARBA" id="ARBA00004429"/>
    </source>
</evidence>
<dbReference type="SUPFAM" id="SSF47226">
    <property type="entry name" value="Histidine-containing phosphotransfer domain, HPT domain"/>
    <property type="match status" value="1"/>
</dbReference>
<dbReference type="GO" id="GO:0005524">
    <property type="term" value="F:ATP binding"/>
    <property type="evidence" value="ECO:0007669"/>
    <property type="project" value="UniProtKB-KW"/>
</dbReference>